<dbReference type="CDD" id="cd02603">
    <property type="entry name" value="HAD_sEH-N_like"/>
    <property type="match status" value="1"/>
</dbReference>
<dbReference type="NCBIfam" id="TIGR01509">
    <property type="entry name" value="HAD-SF-IA-v3"/>
    <property type="match status" value="1"/>
</dbReference>
<proteinExistence type="predicted"/>
<accession>A0ABT4CQM5</accession>
<dbReference type="RefSeq" id="WP_268050225.1">
    <property type="nucleotide sequence ID" value="NZ_JAPQES010000004.1"/>
</dbReference>
<dbReference type="InterPro" id="IPR023214">
    <property type="entry name" value="HAD_sf"/>
</dbReference>
<dbReference type="Gene3D" id="1.10.150.240">
    <property type="entry name" value="Putative phosphatase, domain 2"/>
    <property type="match status" value="1"/>
</dbReference>
<dbReference type="NCBIfam" id="TIGR01549">
    <property type="entry name" value="HAD-SF-IA-v1"/>
    <property type="match status" value="1"/>
</dbReference>
<dbReference type="EMBL" id="JAPQES010000004">
    <property type="protein sequence ID" value="MCY6371359.1"/>
    <property type="molecule type" value="Genomic_DNA"/>
</dbReference>
<dbReference type="InterPro" id="IPR036412">
    <property type="entry name" value="HAD-like_sf"/>
</dbReference>
<name>A0ABT4CQM5_9CLOT</name>
<keyword evidence="2" id="KW-1185">Reference proteome</keyword>
<comment type="caution">
    <text evidence="1">The sequence shown here is derived from an EMBL/GenBank/DDBJ whole genome shotgun (WGS) entry which is preliminary data.</text>
</comment>
<protein>
    <submittedName>
        <fullName evidence="1">HAD family phosphatase</fullName>
    </submittedName>
</protein>
<organism evidence="1 2">
    <name type="scientific">Clostridium ganghwense</name>
    <dbReference type="NCBI Taxonomy" id="312089"/>
    <lineage>
        <taxon>Bacteria</taxon>
        <taxon>Bacillati</taxon>
        <taxon>Bacillota</taxon>
        <taxon>Clostridia</taxon>
        <taxon>Eubacteriales</taxon>
        <taxon>Clostridiaceae</taxon>
        <taxon>Clostridium</taxon>
    </lineage>
</organism>
<dbReference type="InterPro" id="IPR006439">
    <property type="entry name" value="HAD-SF_hydro_IA"/>
</dbReference>
<dbReference type="Gene3D" id="3.40.50.1000">
    <property type="entry name" value="HAD superfamily/HAD-like"/>
    <property type="match status" value="1"/>
</dbReference>
<dbReference type="PANTHER" id="PTHR43611:SF3">
    <property type="entry name" value="FLAVIN MONONUCLEOTIDE HYDROLASE 1, CHLOROPLATIC"/>
    <property type="match status" value="1"/>
</dbReference>
<dbReference type="PANTHER" id="PTHR43611">
    <property type="entry name" value="ALPHA-D-GLUCOSE 1-PHOSPHATE PHOSPHATASE"/>
    <property type="match status" value="1"/>
</dbReference>
<sequence>MIKNVVFDIGNVLIQFKPLEFLKERYKEDKLVQELYELIFRSKEWIMLDRGTITEEEAVDNLCRRSPHNEVYVKEVMSEWHDMHIPMEGTVEILRKLKQNGYRIYLLSNYHKKAFKVVYDRFEFLKRVDGRIISSDLKLLKPEEEIYKALLETYNLKPEETIFIDDTFVNIEKARELGIKGICFKNSGDLYKELNTLIKEEKIVNL</sequence>
<gene>
    <name evidence="1" type="ORF">OXH55_11985</name>
</gene>
<dbReference type="PRINTS" id="PR00413">
    <property type="entry name" value="HADHALOGNASE"/>
</dbReference>
<dbReference type="Proteomes" id="UP001079657">
    <property type="component" value="Unassembled WGS sequence"/>
</dbReference>
<dbReference type="SUPFAM" id="SSF56784">
    <property type="entry name" value="HAD-like"/>
    <property type="match status" value="1"/>
</dbReference>
<dbReference type="InterPro" id="IPR023198">
    <property type="entry name" value="PGP-like_dom2"/>
</dbReference>
<dbReference type="SFLD" id="SFLDG01129">
    <property type="entry name" value="C1.5:_HAD__Beta-PGM__Phosphata"/>
    <property type="match status" value="1"/>
</dbReference>
<dbReference type="Pfam" id="PF00702">
    <property type="entry name" value="Hydrolase"/>
    <property type="match status" value="1"/>
</dbReference>
<evidence type="ECO:0000313" key="1">
    <source>
        <dbReference type="EMBL" id="MCY6371359.1"/>
    </source>
</evidence>
<evidence type="ECO:0000313" key="2">
    <source>
        <dbReference type="Proteomes" id="UP001079657"/>
    </source>
</evidence>
<dbReference type="SFLD" id="SFLDS00003">
    <property type="entry name" value="Haloacid_Dehalogenase"/>
    <property type="match status" value="1"/>
</dbReference>
<reference evidence="1" key="1">
    <citation type="submission" date="2022-12" db="EMBL/GenBank/DDBJ databases">
        <authorList>
            <person name="Wang J."/>
        </authorList>
    </citation>
    <scope>NUCLEOTIDE SEQUENCE</scope>
    <source>
        <strain evidence="1">HY-42-06</strain>
    </source>
</reference>